<dbReference type="PROSITE" id="PS50893">
    <property type="entry name" value="ABC_TRANSPORTER_2"/>
    <property type="match status" value="1"/>
</dbReference>
<evidence type="ECO:0000313" key="7">
    <source>
        <dbReference type="Proteomes" id="UP001205063"/>
    </source>
</evidence>
<name>A0AAW5KBK7_9FIRM</name>
<feature type="domain" description="ABC transporter" evidence="5">
    <location>
        <begin position="2"/>
        <end position="226"/>
    </location>
</feature>
<evidence type="ECO:0000256" key="1">
    <source>
        <dbReference type="ARBA" id="ARBA00005417"/>
    </source>
</evidence>
<dbReference type="Pfam" id="PF00005">
    <property type="entry name" value="ABC_tran"/>
    <property type="match status" value="1"/>
</dbReference>
<dbReference type="RefSeq" id="WP_256136012.1">
    <property type="nucleotide sequence ID" value="NZ_JANGAB010000003.1"/>
</dbReference>
<evidence type="ECO:0000256" key="2">
    <source>
        <dbReference type="ARBA" id="ARBA00022448"/>
    </source>
</evidence>
<keyword evidence="2" id="KW-0813">Transport</keyword>
<comment type="similarity">
    <text evidence="1">Belongs to the ABC transporter superfamily.</text>
</comment>
<dbReference type="GO" id="GO:0016887">
    <property type="term" value="F:ATP hydrolysis activity"/>
    <property type="evidence" value="ECO:0007669"/>
    <property type="project" value="InterPro"/>
</dbReference>
<dbReference type="PROSITE" id="PS00211">
    <property type="entry name" value="ABC_TRANSPORTER_1"/>
    <property type="match status" value="1"/>
</dbReference>
<proteinExistence type="inferred from homology"/>
<dbReference type="PANTHER" id="PTHR43335">
    <property type="entry name" value="ABC TRANSPORTER, ATP-BINDING PROTEIN"/>
    <property type="match status" value="1"/>
</dbReference>
<accession>A0AAW5KBK7</accession>
<evidence type="ECO:0000313" key="6">
    <source>
        <dbReference type="EMBL" id="MCQ4949395.1"/>
    </source>
</evidence>
<organism evidence="6 7">
    <name type="scientific">Bittarella massiliensis</name>
    <name type="common">ex Durand et al. 2017</name>
    <dbReference type="NCBI Taxonomy" id="1720313"/>
    <lineage>
        <taxon>Bacteria</taxon>
        <taxon>Bacillati</taxon>
        <taxon>Bacillota</taxon>
        <taxon>Clostridia</taxon>
        <taxon>Eubacteriales</taxon>
        <taxon>Oscillospiraceae</taxon>
        <taxon>Bittarella (ex Durand et al. 2017)</taxon>
    </lineage>
</organism>
<evidence type="ECO:0000256" key="4">
    <source>
        <dbReference type="ARBA" id="ARBA00022840"/>
    </source>
</evidence>
<dbReference type="SMART" id="SM00382">
    <property type="entry name" value="AAA"/>
    <property type="match status" value="1"/>
</dbReference>
<dbReference type="Proteomes" id="UP001205063">
    <property type="component" value="Unassembled WGS sequence"/>
</dbReference>
<dbReference type="AlphaFoldDB" id="A0AAW5KBK7"/>
<dbReference type="SUPFAM" id="SSF52540">
    <property type="entry name" value="P-loop containing nucleoside triphosphate hydrolases"/>
    <property type="match status" value="1"/>
</dbReference>
<comment type="caution">
    <text evidence="6">The sequence shown here is derived from an EMBL/GenBank/DDBJ whole genome shotgun (WGS) entry which is preliminary data.</text>
</comment>
<keyword evidence="3" id="KW-0547">Nucleotide-binding</keyword>
<dbReference type="Gene3D" id="3.40.50.300">
    <property type="entry name" value="P-loop containing nucleotide triphosphate hydrolases"/>
    <property type="match status" value="1"/>
</dbReference>
<sequence>MIRVDHLEKRFGKKVAIQDITLSLEQGVYGLLGPNGAGKTTLMRTILGLYKPDGGQVQWDEADARGSGFSFGYLPQQFMSFEELTVQETLAYFATLKKIPKLERDDEIARCLKLVRLTGEAKKKMGALSGGMIRRIGIAQALLGNPSVVFFDEPTAGLDPEERMNFKMCIAEIKKRATVLISTHIVSDVEGICDHILILNSGRLVAAGTRKEIEEIARGKVWVVPAEARGKNEDGHWHLINVYEQDGQEWMRVLSDEKLVESEPAQPHVEDGYFCCIKGIGGERK</sequence>
<dbReference type="EMBL" id="JANGAB010000003">
    <property type="protein sequence ID" value="MCQ4949395.1"/>
    <property type="molecule type" value="Genomic_DNA"/>
</dbReference>
<dbReference type="GO" id="GO:0005524">
    <property type="term" value="F:ATP binding"/>
    <property type="evidence" value="ECO:0007669"/>
    <property type="project" value="UniProtKB-KW"/>
</dbReference>
<gene>
    <name evidence="6" type="ORF">NE646_06910</name>
</gene>
<dbReference type="InterPro" id="IPR027417">
    <property type="entry name" value="P-loop_NTPase"/>
</dbReference>
<dbReference type="InterPro" id="IPR017871">
    <property type="entry name" value="ABC_transporter-like_CS"/>
</dbReference>
<dbReference type="InterPro" id="IPR003593">
    <property type="entry name" value="AAA+_ATPase"/>
</dbReference>
<dbReference type="InterPro" id="IPR003439">
    <property type="entry name" value="ABC_transporter-like_ATP-bd"/>
</dbReference>
<dbReference type="PANTHER" id="PTHR43335:SF2">
    <property type="entry name" value="ABC TRANSPORTER, ATP-BINDING PROTEIN"/>
    <property type="match status" value="1"/>
</dbReference>
<evidence type="ECO:0000256" key="3">
    <source>
        <dbReference type="ARBA" id="ARBA00022741"/>
    </source>
</evidence>
<reference evidence="6" key="1">
    <citation type="submission" date="2022-06" db="EMBL/GenBank/DDBJ databases">
        <title>Isolation of gut microbiota from human fecal samples.</title>
        <authorList>
            <person name="Pamer E.G."/>
            <person name="Barat B."/>
            <person name="Waligurski E."/>
            <person name="Medina S."/>
            <person name="Paddock L."/>
            <person name="Mostad J."/>
        </authorList>
    </citation>
    <scope>NUCLEOTIDE SEQUENCE</scope>
    <source>
        <strain evidence="6">DFI.7.96</strain>
    </source>
</reference>
<protein>
    <submittedName>
        <fullName evidence="6">ATP-binding cassette domain-containing protein</fullName>
    </submittedName>
</protein>
<evidence type="ECO:0000259" key="5">
    <source>
        <dbReference type="PROSITE" id="PS50893"/>
    </source>
</evidence>
<keyword evidence="4 6" id="KW-0067">ATP-binding</keyword>